<dbReference type="EMBL" id="BARS01055509">
    <property type="protein sequence ID" value="GAG46386.1"/>
    <property type="molecule type" value="Genomic_DNA"/>
</dbReference>
<proteinExistence type="predicted"/>
<accession>X0ZDE9</accession>
<keyword evidence="1" id="KW-0472">Membrane</keyword>
<sequence length="133" mass="14429">SIGSGLNPSLPLLKERYGMSITQIGLISTYMSIIFGTLFCLAFYMAYRIGGEIDMGERYTDVLVTIVVVSIVACVTGYISGFLAIGSQRYTDGYGVLLLLITPHVFGRVIHNIMLGFSAASLGFFRRGAEGVR</sequence>
<evidence type="ECO:0000313" key="3">
    <source>
        <dbReference type="EMBL" id="GAG46386.1"/>
    </source>
</evidence>
<gene>
    <name evidence="3" type="ORF">S01H1_81950</name>
</gene>
<protein>
    <recommendedName>
        <fullName evidence="2">Major facilitator superfamily (MFS) profile domain-containing protein</fullName>
    </recommendedName>
</protein>
<name>X0ZDE9_9ZZZZ</name>
<feature type="non-terminal residue" evidence="3">
    <location>
        <position position="1"/>
    </location>
</feature>
<dbReference type="AlphaFoldDB" id="X0ZDE9"/>
<evidence type="ECO:0000256" key="1">
    <source>
        <dbReference type="SAM" id="Phobius"/>
    </source>
</evidence>
<reference evidence="3" key="1">
    <citation type="journal article" date="2014" name="Front. Microbiol.">
        <title>High frequency of phylogenetically diverse reductive dehalogenase-homologous genes in deep subseafloor sedimentary metagenomes.</title>
        <authorList>
            <person name="Kawai M."/>
            <person name="Futagami T."/>
            <person name="Toyoda A."/>
            <person name="Takaki Y."/>
            <person name="Nishi S."/>
            <person name="Hori S."/>
            <person name="Arai W."/>
            <person name="Tsubouchi T."/>
            <person name="Morono Y."/>
            <person name="Uchiyama I."/>
            <person name="Ito T."/>
            <person name="Fujiyama A."/>
            <person name="Inagaki F."/>
            <person name="Takami H."/>
        </authorList>
    </citation>
    <scope>NUCLEOTIDE SEQUENCE</scope>
    <source>
        <strain evidence="3">Expedition CK06-06</strain>
    </source>
</reference>
<comment type="caution">
    <text evidence="3">The sequence shown here is derived from an EMBL/GenBank/DDBJ whole genome shotgun (WGS) entry which is preliminary data.</text>
</comment>
<dbReference type="PROSITE" id="PS50850">
    <property type="entry name" value="MFS"/>
    <property type="match status" value="1"/>
</dbReference>
<keyword evidence="1" id="KW-0812">Transmembrane</keyword>
<evidence type="ECO:0000259" key="2">
    <source>
        <dbReference type="PROSITE" id="PS50850"/>
    </source>
</evidence>
<dbReference type="InterPro" id="IPR020846">
    <property type="entry name" value="MFS_dom"/>
</dbReference>
<feature type="transmembrane region" description="Helical" evidence="1">
    <location>
        <begin position="20"/>
        <end position="47"/>
    </location>
</feature>
<feature type="transmembrane region" description="Helical" evidence="1">
    <location>
        <begin position="59"/>
        <end position="85"/>
    </location>
</feature>
<feature type="transmembrane region" description="Helical" evidence="1">
    <location>
        <begin position="105"/>
        <end position="125"/>
    </location>
</feature>
<organism evidence="3">
    <name type="scientific">marine sediment metagenome</name>
    <dbReference type="NCBI Taxonomy" id="412755"/>
    <lineage>
        <taxon>unclassified sequences</taxon>
        <taxon>metagenomes</taxon>
        <taxon>ecological metagenomes</taxon>
    </lineage>
</organism>
<keyword evidence="1" id="KW-1133">Transmembrane helix</keyword>
<dbReference type="GO" id="GO:0022857">
    <property type="term" value="F:transmembrane transporter activity"/>
    <property type="evidence" value="ECO:0007669"/>
    <property type="project" value="InterPro"/>
</dbReference>
<feature type="domain" description="Major facilitator superfamily (MFS) profile" evidence="2">
    <location>
        <begin position="1"/>
        <end position="133"/>
    </location>
</feature>